<name>A0ACB8RU83_9AGAM</name>
<evidence type="ECO:0000313" key="2">
    <source>
        <dbReference type="Proteomes" id="UP000814033"/>
    </source>
</evidence>
<reference evidence="1" key="1">
    <citation type="submission" date="2021-02" db="EMBL/GenBank/DDBJ databases">
        <authorList>
            <consortium name="DOE Joint Genome Institute"/>
            <person name="Ahrendt S."/>
            <person name="Looney B.P."/>
            <person name="Miyauchi S."/>
            <person name="Morin E."/>
            <person name="Drula E."/>
            <person name="Courty P.E."/>
            <person name="Chicoki N."/>
            <person name="Fauchery L."/>
            <person name="Kohler A."/>
            <person name="Kuo A."/>
            <person name="Labutti K."/>
            <person name="Pangilinan J."/>
            <person name="Lipzen A."/>
            <person name="Riley R."/>
            <person name="Andreopoulos W."/>
            <person name="He G."/>
            <person name="Johnson J."/>
            <person name="Barry K.W."/>
            <person name="Grigoriev I.V."/>
            <person name="Nagy L."/>
            <person name="Hibbett D."/>
            <person name="Henrissat B."/>
            <person name="Matheny P.B."/>
            <person name="Labbe J."/>
            <person name="Martin F."/>
        </authorList>
    </citation>
    <scope>NUCLEOTIDE SEQUENCE</scope>
    <source>
        <strain evidence="1">FP105234-sp</strain>
    </source>
</reference>
<proteinExistence type="predicted"/>
<sequence length="445" mass="49147">MSPTQNPEPAEPAGRTPDPPDLHRSAAGVAIGDGQRDLAQRRIDRLTESTEIVIRAQGLPRLKNMLGRERPFFLTVTDGVKKKKTQVTRRKEQYVTWTFMLSGFDLESASDITIHISAKRLLRKSKLLGTVKCPLGLILASAQQNTNFNPTTYETTLDTSIRLSILVLSSLLALEPPPAAVVDLVSMPSPGLDVGAHAASTVSGALSVLSGSDPMAAAEAVLTTADQKVEHMHIPSKHIITGVEAVSKAPEAVDKVINVYDTWKSTMERFQWFLNVVDDIAEIHPYVKTAWKLLALVPKAFLKQIEQDQDIHDLLSTMQDTLELLKEAKKIMQEPESHQAKTLITMVKLIQSGGEFVQHYAAEPSFVKRTWSNCYGSSDAEIKRFTKALADLKESFLAHATLQTQDNTLFVIELIDRMSDQLKDVAKMMMSEGQSIFSCIQSGIN</sequence>
<protein>
    <submittedName>
        <fullName evidence="1">Uncharacterized protein</fullName>
    </submittedName>
</protein>
<accession>A0ACB8RU83</accession>
<keyword evidence="2" id="KW-1185">Reference proteome</keyword>
<evidence type="ECO:0000313" key="1">
    <source>
        <dbReference type="EMBL" id="KAI0047859.1"/>
    </source>
</evidence>
<reference evidence="1" key="2">
    <citation type="journal article" date="2022" name="New Phytol.">
        <title>Evolutionary transition to the ectomycorrhizal habit in the genomes of a hyperdiverse lineage of mushroom-forming fungi.</title>
        <authorList>
            <person name="Looney B."/>
            <person name="Miyauchi S."/>
            <person name="Morin E."/>
            <person name="Drula E."/>
            <person name="Courty P.E."/>
            <person name="Kohler A."/>
            <person name="Kuo A."/>
            <person name="LaButti K."/>
            <person name="Pangilinan J."/>
            <person name="Lipzen A."/>
            <person name="Riley R."/>
            <person name="Andreopoulos W."/>
            <person name="He G."/>
            <person name="Johnson J."/>
            <person name="Nolan M."/>
            <person name="Tritt A."/>
            <person name="Barry K.W."/>
            <person name="Grigoriev I.V."/>
            <person name="Nagy L.G."/>
            <person name="Hibbett D."/>
            <person name="Henrissat B."/>
            <person name="Matheny P.B."/>
            <person name="Labbe J."/>
            <person name="Martin F.M."/>
        </authorList>
    </citation>
    <scope>NUCLEOTIDE SEQUENCE</scope>
    <source>
        <strain evidence="1">FP105234-sp</strain>
    </source>
</reference>
<comment type="caution">
    <text evidence="1">The sequence shown here is derived from an EMBL/GenBank/DDBJ whole genome shotgun (WGS) entry which is preliminary data.</text>
</comment>
<dbReference type="Proteomes" id="UP000814033">
    <property type="component" value="Unassembled WGS sequence"/>
</dbReference>
<dbReference type="EMBL" id="MU275896">
    <property type="protein sequence ID" value="KAI0047859.1"/>
    <property type="molecule type" value="Genomic_DNA"/>
</dbReference>
<organism evidence="1 2">
    <name type="scientific">Auriscalpium vulgare</name>
    <dbReference type="NCBI Taxonomy" id="40419"/>
    <lineage>
        <taxon>Eukaryota</taxon>
        <taxon>Fungi</taxon>
        <taxon>Dikarya</taxon>
        <taxon>Basidiomycota</taxon>
        <taxon>Agaricomycotina</taxon>
        <taxon>Agaricomycetes</taxon>
        <taxon>Russulales</taxon>
        <taxon>Auriscalpiaceae</taxon>
        <taxon>Auriscalpium</taxon>
    </lineage>
</organism>
<gene>
    <name evidence="1" type="ORF">FA95DRAFT_1152439</name>
</gene>